<name>A0A4U5PAM1_STECR</name>
<dbReference type="PANTHER" id="PTHR10648">
    <property type="entry name" value="SERINE/THREONINE-PROTEIN PHOSPHATASE PP2A 65 KDA REGULATORY SUBUNIT"/>
    <property type="match status" value="1"/>
</dbReference>
<evidence type="ECO:0000256" key="1">
    <source>
        <dbReference type="ARBA" id="ARBA00022737"/>
    </source>
</evidence>
<evidence type="ECO:0000313" key="4">
    <source>
        <dbReference type="Proteomes" id="UP000298663"/>
    </source>
</evidence>
<organism evidence="3 4">
    <name type="scientific">Steinernema carpocapsae</name>
    <name type="common">Entomopathogenic nematode</name>
    <dbReference type="NCBI Taxonomy" id="34508"/>
    <lineage>
        <taxon>Eukaryota</taxon>
        <taxon>Metazoa</taxon>
        <taxon>Ecdysozoa</taxon>
        <taxon>Nematoda</taxon>
        <taxon>Chromadorea</taxon>
        <taxon>Rhabditida</taxon>
        <taxon>Tylenchina</taxon>
        <taxon>Panagrolaimomorpha</taxon>
        <taxon>Strongyloidoidea</taxon>
        <taxon>Steinernematidae</taxon>
        <taxon>Steinernema</taxon>
    </lineage>
</organism>
<feature type="compositionally biased region" description="Polar residues" evidence="2">
    <location>
        <begin position="52"/>
        <end position="68"/>
    </location>
</feature>
<sequence length="529" mass="60964">MAFHRPSWCLFEFARYVVPFGPKRNVTFYSEDVERPPKRMKRELSPLRSDEATGQNDGSTENDDSSSCVERTTDLLATLPNDSCWSLSLNDQAEVSEDARKKIVVERIDQFRELLIERNVEYISSNSRVEASEDVKKKIFDQFRVFLTEKDVEFILNSRQTIIPQDLLDFYLLSVHKIGSDGEIFFDGALHFALNLISVTDTLGPENWPLLKGTFLYICLDSRLEPIMASKLDELAAILGPEISKSDLVPVYNGMTKSSEEVKSILVSHLYDFLRNLPPVSQASILGDIRCFLDSQRERNWRFRYEFTLQCAKLCSLCELDLLNRHLREIALTMCTDQVASVRNVAVNLIIAILARFVQDEWKEGSENRMVDMPLTSVLCEDLRGFGNSQNWRRRQTFAVFCEKVLKTGAMTDQQFAFFFADVFKQLSVDHIAIIRSKFCEALDRGRGSALKSNEDPEAEKTWFMDDRYREEFLRLVENIRKESEELPSVRIAACRALGMCEDDELNLPGPNIREIELVQFEHLRESSR</sequence>
<dbReference type="Gene3D" id="1.25.10.10">
    <property type="entry name" value="Leucine-rich Repeat Variant"/>
    <property type="match status" value="1"/>
</dbReference>
<comment type="caution">
    <text evidence="3">The sequence shown here is derived from an EMBL/GenBank/DDBJ whole genome shotgun (WGS) entry which is preliminary data.</text>
</comment>
<dbReference type="Proteomes" id="UP000298663">
    <property type="component" value="Unassembled WGS sequence"/>
</dbReference>
<dbReference type="PANTHER" id="PTHR10648:SF1">
    <property type="entry name" value="SERINE_THREONINE-PROTEIN PHOSPHATASE 4 REGULATORY SUBUNIT 1"/>
    <property type="match status" value="1"/>
</dbReference>
<dbReference type="STRING" id="34508.A0A4U5PAM1"/>
<reference evidence="3 4" key="2">
    <citation type="journal article" date="2019" name="G3 (Bethesda)">
        <title>Hybrid Assembly of the Genome of the Entomopathogenic Nematode Steinernema carpocapsae Identifies the X-Chromosome.</title>
        <authorList>
            <person name="Serra L."/>
            <person name="Macchietto M."/>
            <person name="Macias-Munoz A."/>
            <person name="McGill C.J."/>
            <person name="Rodriguez I.M."/>
            <person name="Rodriguez B."/>
            <person name="Murad R."/>
            <person name="Mortazavi A."/>
        </authorList>
    </citation>
    <scope>NUCLEOTIDE SEQUENCE [LARGE SCALE GENOMIC DNA]</scope>
    <source>
        <strain evidence="3 4">ALL</strain>
    </source>
</reference>
<evidence type="ECO:0000313" key="3">
    <source>
        <dbReference type="EMBL" id="TKR93348.1"/>
    </source>
</evidence>
<feature type="region of interest" description="Disordered" evidence="2">
    <location>
        <begin position="35"/>
        <end position="68"/>
    </location>
</feature>
<dbReference type="InterPro" id="IPR016024">
    <property type="entry name" value="ARM-type_fold"/>
</dbReference>
<dbReference type="GO" id="GO:0019888">
    <property type="term" value="F:protein phosphatase regulator activity"/>
    <property type="evidence" value="ECO:0007669"/>
    <property type="project" value="TreeGrafter"/>
</dbReference>
<gene>
    <name evidence="3" type="ORF">L596_007822</name>
</gene>
<accession>A0A4U5PAM1</accession>
<keyword evidence="4" id="KW-1185">Reference proteome</keyword>
<feature type="compositionally biased region" description="Basic and acidic residues" evidence="2">
    <location>
        <begin position="35"/>
        <end position="51"/>
    </location>
</feature>
<protein>
    <submittedName>
        <fullName evidence="3">Uncharacterized protein</fullName>
    </submittedName>
</protein>
<evidence type="ECO:0000256" key="2">
    <source>
        <dbReference type="SAM" id="MobiDB-lite"/>
    </source>
</evidence>
<dbReference type="GO" id="GO:0005737">
    <property type="term" value="C:cytoplasm"/>
    <property type="evidence" value="ECO:0007669"/>
    <property type="project" value="TreeGrafter"/>
</dbReference>
<dbReference type="OrthoDB" id="340346at2759"/>
<dbReference type="EMBL" id="AZBU02000002">
    <property type="protein sequence ID" value="TKR93348.1"/>
    <property type="molecule type" value="Genomic_DNA"/>
</dbReference>
<dbReference type="InterPro" id="IPR051023">
    <property type="entry name" value="PP2A_Regulatory_Subunit_A"/>
</dbReference>
<dbReference type="AlphaFoldDB" id="A0A4U5PAM1"/>
<dbReference type="InterPro" id="IPR011989">
    <property type="entry name" value="ARM-like"/>
</dbReference>
<reference evidence="3 4" key="1">
    <citation type="journal article" date="2015" name="Genome Biol.">
        <title>Comparative genomics of Steinernema reveals deeply conserved gene regulatory networks.</title>
        <authorList>
            <person name="Dillman A.R."/>
            <person name="Macchietto M."/>
            <person name="Porter C.F."/>
            <person name="Rogers A."/>
            <person name="Williams B."/>
            <person name="Antoshechkin I."/>
            <person name="Lee M.M."/>
            <person name="Goodwin Z."/>
            <person name="Lu X."/>
            <person name="Lewis E.E."/>
            <person name="Goodrich-Blair H."/>
            <person name="Stock S.P."/>
            <person name="Adams B.J."/>
            <person name="Sternberg P.W."/>
            <person name="Mortazavi A."/>
        </authorList>
    </citation>
    <scope>NUCLEOTIDE SEQUENCE [LARGE SCALE GENOMIC DNA]</scope>
    <source>
        <strain evidence="3 4">ALL</strain>
    </source>
</reference>
<keyword evidence="1" id="KW-0677">Repeat</keyword>
<proteinExistence type="predicted"/>
<dbReference type="SUPFAM" id="SSF48371">
    <property type="entry name" value="ARM repeat"/>
    <property type="match status" value="1"/>
</dbReference>